<dbReference type="Pfam" id="PF00903">
    <property type="entry name" value="Glyoxalase"/>
    <property type="match status" value="1"/>
</dbReference>
<gene>
    <name evidence="3" type="ORF">SAMN05421812_10247</name>
</gene>
<reference evidence="3 4" key="1">
    <citation type="submission" date="2017-06" db="EMBL/GenBank/DDBJ databases">
        <authorList>
            <person name="Kim H.J."/>
            <person name="Triplett B.A."/>
        </authorList>
    </citation>
    <scope>NUCLEOTIDE SEQUENCE [LARGE SCALE GENOMIC DNA]</scope>
    <source>
        <strain evidence="3 4">CGMCC 4.5593</strain>
    </source>
</reference>
<dbReference type="GO" id="GO:0051213">
    <property type="term" value="F:dioxygenase activity"/>
    <property type="evidence" value="ECO:0007669"/>
    <property type="project" value="UniProtKB-KW"/>
</dbReference>
<sequence>MTGPVVAQVNLVVRDLAASLAFYRLLGWDGEPTGPHVEFHFPSGLRVELDEAESVRLWNSGSPGQQPGSGVIGTRVASRDDVDALWRKIVDAGYESRQVPFDAFWGSRYAIVADPDGHQIGLMSPDDDAHRHWPPRPAPSS</sequence>
<dbReference type="OrthoDB" id="9795306at2"/>
<feature type="domain" description="VOC" evidence="2">
    <location>
        <begin position="5"/>
        <end position="125"/>
    </location>
</feature>
<evidence type="ECO:0000259" key="2">
    <source>
        <dbReference type="PROSITE" id="PS51819"/>
    </source>
</evidence>
<dbReference type="PANTHER" id="PTHR36503:SF3">
    <property type="entry name" value="BLR0126 PROTEIN"/>
    <property type="match status" value="1"/>
</dbReference>
<accession>A0A239HV96</accession>
<dbReference type="PROSITE" id="PS51819">
    <property type="entry name" value="VOC"/>
    <property type="match status" value="1"/>
</dbReference>
<dbReference type="InterPro" id="IPR029068">
    <property type="entry name" value="Glyas_Bleomycin-R_OHBP_Dase"/>
</dbReference>
<keyword evidence="3" id="KW-0223">Dioxygenase</keyword>
<keyword evidence="3" id="KW-0560">Oxidoreductase</keyword>
<evidence type="ECO:0000313" key="4">
    <source>
        <dbReference type="Proteomes" id="UP000198362"/>
    </source>
</evidence>
<dbReference type="Gene3D" id="3.10.180.10">
    <property type="entry name" value="2,3-Dihydroxybiphenyl 1,2-Dioxygenase, domain 1"/>
    <property type="match status" value="1"/>
</dbReference>
<evidence type="ECO:0000313" key="3">
    <source>
        <dbReference type="EMBL" id="SNS85058.1"/>
    </source>
</evidence>
<name>A0A239HV96_9ACTN</name>
<dbReference type="InterPro" id="IPR004360">
    <property type="entry name" value="Glyas_Fos-R_dOase_dom"/>
</dbReference>
<dbReference type="SUPFAM" id="SSF54593">
    <property type="entry name" value="Glyoxalase/Bleomycin resistance protein/Dihydroxybiphenyl dioxygenase"/>
    <property type="match status" value="1"/>
</dbReference>
<feature type="region of interest" description="Disordered" evidence="1">
    <location>
        <begin position="120"/>
        <end position="141"/>
    </location>
</feature>
<dbReference type="EMBL" id="FZPH01000002">
    <property type="protein sequence ID" value="SNS85058.1"/>
    <property type="molecule type" value="Genomic_DNA"/>
</dbReference>
<keyword evidence="4" id="KW-1185">Reference proteome</keyword>
<organism evidence="3 4">
    <name type="scientific">Asanoa hainanensis</name>
    <dbReference type="NCBI Taxonomy" id="560556"/>
    <lineage>
        <taxon>Bacteria</taxon>
        <taxon>Bacillati</taxon>
        <taxon>Actinomycetota</taxon>
        <taxon>Actinomycetes</taxon>
        <taxon>Micromonosporales</taxon>
        <taxon>Micromonosporaceae</taxon>
        <taxon>Asanoa</taxon>
    </lineage>
</organism>
<dbReference type="InterPro" id="IPR037523">
    <property type="entry name" value="VOC_core"/>
</dbReference>
<dbReference type="RefSeq" id="WP_089244823.1">
    <property type="nucleotide sequence ID" value="NZ_FZPH01000002.1"/>
</dbReference>
<proteinExistence type="predicted"/>
<dbReference type="Proteomes" id="UP000198362">
    <property type="component" value="Unassembled WGS sequence"/>
</dbReference>
<dbReference type="PANTHER" id="PTHR36503">
    <property type="entry name" value="BLR2520 PROTEIN"/>
    <property type="match status" value="1"/>
</dbReference>
<evidence type="ECO:0000256" key="1">
    <source>
        <dbReference type="SAM" id="MobiDB-lite"/>
    </source>
</evidence>
<protein>
    <submittedName>
        <fullName evidence="3">Glyoxalase/Bleomycin resistance protein/Dioxygenase superfamily protein</fullName>
    </submittedName>
</protein>
<dbReference type="AlphaFoldDB" id="A0A239HV96"/>